<dbReference type="AlphaFoldDB" id="A0A9P5T9K7"/>
<evidence type="ECO:0000313" key="3">
    <source>
        <dbReference type="Proteomes" id="UP000759537"/>
    </source>
</evidence>
<comment type="caution">
    <text evidence="2">The sequence shown here is derived from an EMBL/GenBank/DDBJ whole genome shotgun (WGS) entry which is preliminary data.</text>
</comment>
<feature type="compositionally biased region" description="Basic residues" evidence="1">
    <location>
        <begin position="120"/>
        <end position="138"/>
    </location>
</feature>
<accession>A0A9P5T9K7</accession>
<feature type="compositionally biased region" description="Polar residues" evidence="1">
    <location>
        <begin position="415"/>
        <end position="424"/>
    </location>
</feature>
<dbReference type="Proteomes" id="UP000759537">
    <property type="component" value="Unassembled WGS sequence"/>
</dbReference>
<proteinExistence type="predicted"/>
<feature type="compositionally biased region" description="Low complexity" evidence="1">
    <location>
        <begin position="389"/>
        <end position="403"/>
    </location>
</feature>
<dbReference type="OrthoDB" id="3229208at2759"/>
<gene>
    <name evidence="2" type="ORF">DFH94DRAFT_844563</name>
</gene>
<feature type="compositionally biased region" description="Low complexity" evidence="1">
    <location>
        <begin position="168"/>
        <end position="190"/>
    </location>
</feature>
<reference evidence="2" key="2">
    <citation type="journal article" date="2020" name="Nat. Commun.">
        <title>Large-scale genome sequencing of mycorrhizal fungi provides insights into the early evolution of symbiotic traits.</title>
        <authorList>
            <person name="Miyauchi S."/>
            <person name="Kiss E."/>
            <person name="Kuo A."/>
            <person name="Drula E."/>
            <person name="Kohler A."/>
            <person name="Sanchez-Garcia M."/>
            <person name="Morin E."/>
            <person name="Andreopoulos B."/>
            <person name="Barry K.W."/>
            <person name="Bonito G."/>
            <person name="Buee M."/>
            <person name="Carver A."/>
            <person name="Chen C."/>
            <person name="Cichocki N."/>
            <person name="Clum A."/>
            <person name="Culley D."/>
            <person name="Crous P.W."/>
            <person name="Fauchery L."/>
            <person name="Girlanda M."/>
            <person name="Hayes R.D."/>
            <person name="Keri Z."/>
            <person name="LaButti K."/>
            <person name="Lipzen A."/>
            <person name="Lombard V."/>
            <person name="Magnuson J."/>
            <person name="Maillard F."/>
            <person name="Murat C."/>
            <person name="Nolan M."/>
            <person name="Ohm R.A."/>
            <person name="Pangilinan J."/>
            <person name="Pereira M.F."/>
            <person name="Perotto S."/>
            <person name="Peter M."/>
            <person name="Pfister S."/>
            <person name="Riley R."/>
            <person name="Sitrit Y."/>
            <person name="Stielow J.B."/>
            <person name="Szollosi G."/>
            <person name="Zifcakova L."/>
            <person name="Stursova M."/>
            <person name="Spatafora J.W."/>
            <person name="Tedersoo L."/>
            <person name="Vaario L.M."/>
            <person name="Yamada A."/>
            <person name="Yan M."/>
            <person name="Wang P."/>
            <person name="Xu J."/>
            <person name="Bruns T."/>
            <person name="Baldrian P."/>
            <person name="Vilgalys R."/>
            <person name="Dunand C."/>
            <person name="Henrissat B."/>
            <person name="Grigoriev I.V."/>
            <person name="Hibbett D."/>
            <person name="Nagy L.G."/>
            <person name="Martin F.M."/>
        </authorList>
    </citation>
    <scope>NUCLEOTIDE SEQUENCE</scope>
    <source>
        <strain evidence="2">Prilba</strain>
    </source>
</reference>
<feature type="compositionally biased region" description="Low complexity" evidence="1">
    <location>
        <begin position="216"/>
        <end position="225"/>
    </location>
</feature>
<feature type="compositionally biased region" description="Acidic residues" evidence="1">
    <location>
        <begin position="78"/>
        <end position="108"/>
    </location>
</feature>
<feature type="region of interest" description="Disordered" evidence="1">
    <location>
        <begin position="371"/>
        <end position="424"/>
    </location>
</feature>
<protein>
    <submittedName>
        <fullName evidence="2">Uncharacterized protein</fullName>
    </submittedName>
</protein>
<feature type="compositionally biased region" description="Low complexity" evidence="1">
    <location>
        <begin position="140"/>
        <end position="153"/>
    </location>
</feature>
<reference evidence="2" key="1">
    <citation type="submission" date="2019-10" db="EMBL/GenBank/DDBJ databases">
        <authorList>
            <consortium name="DOE Joint Genome Institute"/>
            <person name="Kuo A."/>
            <person name="Miyauchi S."/>
            <person name="Kiss E."/>
            <person name="Drula E."/>
            <person name="Kohler A."/>
            <person name="Sanchez-Garcia M."/>
            <person name="Andreopoulos B."/>
            <person name="Barry K.W."/>
            <person name="Bonito G."/>
            <person name="Buee M."/>
            <person name="Carver A."/>
            <person name="Chen C."/>
            <person name="Cichocki N."/>
            <person name="Clum A."/>
            <person name="Culley D."/>
            <person name="Crous P.W."/>
            <person name="Fauchery L."/>
            <person name="Girlanda M."/>
            <person name="Hayes R."/>
            <person name="Keri Z."/>
            <person name="LaButti K."/>
            <person name="Lipzen A."/>
            <person name="Lombard V."/>
            <person name="Magnuson J."/>
            <person name="Maillard F."/>
            <person name="Morin E."/>
            <person name="Murat C."/>
            <person name="Nolan M."/>
            <person name="Ohm R."/>
            <person name="Pangilinan J."/>
            <person name="Pereira M."/>
            <person name="Perotto S."/>
            <person name="Peter M."/>
            <person name="Riley R."/>
            <person name="Sitrit Y."/>
            <person name="Stielow B."/>
            <person name="Szollosi G."/>
            <person name="Zifcakova L."/>
            <person name="Stursova M."/>
            <person name="Spatafora J.W."/>
            <person name="Tedersoo L."/>
            <person name="Vaario L.-M."/>
            <person name="Yamada A."/>
            <person name="Yan M."/>
            <person name="Wang P."/>
            <person name="Xu J."/>
            <person name="Bruns T."/>
            <person name="Baldrian P."/>
            <person name="Vilgalys R."/>
            <person name="Henrissat B."/>
            <person name="Grigoriev I.V."/>
            <person name="Hibbett D."/>
            <person name="Nagy L.G."/>
            <person name="Martin F.M."/>
        </authorList>
    </citation>
    <scope>NUCLEOTIDE SEQUENCE</scope>
    <source>
        <strain evidence="2">Prilba</strain>
    </source>
</reference>
<dbReference type="EMBL" id="WHVB01000007">
    <property type="protein sequence ID" value="KAF8480997.1"/>
    <property type="molecule type" value="Genomic_DNA"/>
</dbReference>
<keyword evidence="3" id="KW-1185">Reference proteome</keyword>
<feature type="compositionally biased region" description="Low complexity" evidence="1">
    <location>
        <begin position="11"/>
        <end position="22"/>
    </location>
</feature>
<evidence type="ECO:0000313" key="2">
    <source>
        <dbReference type="EMBL" id="KAF8480997.1"/>
    </source>
</evidence>
<feature type="region of interest" description="Disordered" evidence="1">
    <location>
        <begin position="1"/>
        <end position="54"/>
    </location>
</feature>
<feature type="region of interest" description="Disordered" evidence="1">
    <location>
        <begin position="72"/>
        <end position="316"/>
    </location>
</feature>
<evidence type="ECO:0000256" key="1">
    <source>
        <dbReference type="SAM" id="MobiDB-lite"/>
    </source>
</evidence>
<name>A0A9P5T9K7_9AGAM</name>
<organism evidence="2 3">
    <name type="scientific">Russula ochroleuca</name>
    <dbReference type="NCBI Taxonomy" id="152965"/>
    <lineage>
        <taxon>Eukaryota</taxon>
        <taxon>Fungi</taxon>
        <taxon>Dikarya</taxon>
        <taxon>Basidiomycota</taxon>
        <taxon>Agaricomycotina</taxon>
        <taxon>Agaricomycetes</taxon>
        <taxon>Russulales</taxon>
        <taxon>Russulaceae</taxon>
        <taxon>Russula</taxon>
    </lineage>
</organism>
<sequence>MFRASPWITYDPPASDSQPSQPTDNDAEMDAPQISTLPDDGESPPSNASPARTGKFRVKLLVSEANMGTKFIAFNGETGEEAGVAEEAEEDEPDVDEEEDELIDEEGEGSTSAAGATKSGTKRPATKLKSSQARRKARLNAPNTAPTSSPAPALSETQGSPAKDVQDAPPSVVEPPSTTPQTTSAASTPTSKKKVVPRGTTAAQRAPRKSAPKPPKTTTAVVPPTIDVAADVSEGHAGTVPSSPAPIDAHTPDPESVPPLDTTSIFAPPGMGAPEPTTIEDIEGVPHPRYPLPTKPFQVQPAPKITTGYAPITPLDRTKSLPRRWRLAHREIRGIAGGRWFARAWVGEKDSELAIAAEAALSLPKLPALSISASAGGSRTPGKRKPKADANSTAASSRSASAAPEGVAPPPPLQRSATKKSALSTAVAASEVEMDIDLVS</sequence>